<feature type="region of interest" description="Disordered" evidence="1">
    <location>
        <begin position="1241"/>
        <end position="1314"/>
    </location>
</feature>
<feature type="compositionally biased region" description="Low complexity" evidence="1">
    <location>
        <begin position="1255"/>
        <end position="1265"/>
    </location>
</feature>
<name>A0A1B0ZGD1_9MICO</name>
<dbReference type="Pfam" id="PF13195">
    <property type="entry name" value="DUF4011"/>
    <property type="match status" value="1"/>
</dbReference>
<reference evidence="3 4" key="1">
    <citation type="submission" date="2015-06" db="EMBL/GenBank/DDBJ databases">
        <title>Investigation of pathophysiology for high-risk pregnancy and development of treatment modality based on it.</title>
        <authorList>
            <person name="Kim B.-C."/>
            <person name="Lim S."/>
        </authorList>
    </citation>
    <scope>NUCLEOTIDE SEQUENCE [LARGE SCALE GENOMIC DNA]</scope>
    <source>
        <strain evidence="3 4">AD1-86</strain>
    </source>
</reference>
<dbReference type="InterPro" id="IPR011335">
    <property type="entry name" value="Restrct_endonuc-II-like"/>
</dbReference>
<feature type="compositionally biased region" description="Basic and acidic residues" evidence="1">
    <location>
        <begin position="59"/>
        <end position="71"/>
    </location>
</feature>
<dbReference type="GO" id="GO:0003899">
    <property type="term" value="F:DNA-directed RNA polymerase activity"/>
    <property type="evidence" value="ECO:0007669"/>
    <property type="project" value="UniProtKB-EC"/>
</dbReference>
<dbReference type="InterPro" id="IPR025103">
    <property type="entry name" value="DUF4011"/>
</dbReference>
<dbReference type="SUPFAM" id="SSF52980">
    <property type="entry name" value="Restriction endonuclease-like"/>
    <property type="match status" value="1"/>
</dbReference>
<keyword evidence="3" id="KW-0808">Transferase</keyword>
<feature type="compositionally biased region" description="Acidic residues" evidence="1">
    <location>
        <begin position="1289"/>
        <end position="1302"/>
    </location>
</feature>
<dbReference type="EMBL" id="CP012117">
    <property type="protein sequence ID" value="ANP27009.1"/>
    <property type="molecule type" value="Genomic_DNA"/>
</dbReference>
<feature type="compositionally biased region" description="Basic and acidic residues" evidence="1">
    <location>
        <begin position="84"/>
        <end position="100"/>
    </location>
</feature>
<dbReference type="InterPro" id="IPR049468">
    <property type="entry name" value="Restrct_endonuc-II-like_dom"/>
</dbReference>
<dbReference type="STRING" id="1630135.DAD186_04540"/>
<accession>A0A1B0ZGD1</accession>
<feature type="region of interest" description="Disordered" evidence="1">
    <location>
        <begin position="21"/>
        <end position="103"/>
    </location>
</feature>
<sequence length="1515" mass="166624">MPHARLSASARHLGYRGKVSWFGRSKRAKSQGSKKAEDDALTLRARESHAWVGNSATPERGESTEGTEKVPAEGGSSAIEEPTLEIRDPRASKSTPHEYAESSIDDTGAHVFTPADFESDPDETDLQGALSRVLVTEATREERIEESLATWRTALASLAGEHDFLTDMRSGVFLDLTNSHPQGLAHLFASRGSTRLSSLVREEASLERAREAAFEIRESALAHAENRGLTTCHLAIGEATWTDLSGEPVHAPLLLRPLNLHVRGGAREDIDIDLDAAVDLNPVVLRALRDEGVLIDARALLELTDSHHGFDPQPVLDAFRSLGEPLPGFRVSHALVVGNLVDASGPMLEDFDVPATDLADLPIIGALAGDEESREELDAEAFTSHDVPEQVASADPDARLIAENLQDRPALVVHGAPGRPLARTVVAFAAEQVAAGKRVLLVSQSSSRLAELQRAVQDAGLDDILLSLVPDPHLQREASRSMLLSLAKASSFVPPVSLAEPEGLAEARDVLTGHVEAMHRVQKPWGVSAHEAINELADLARRRPAPRTGVRLTPNVAQAILRNRARYEQLMREAVASGALTMVPEDTPWYGASITSEHQAKRALELVTELDEASLPQLMEHAEALGAPCNLEKARSFAELRHTVRVLDAMRSLFAHVRPELFNEKIDRLLAAVSDKAYREEHGAVMGFGERRRWKKLAKSMLQPSESTENLRAHLLAAQDIHRQWEAIATDSGLTPVVPKSLGEVEALVGSTQKSLDELQVLLAGTEKGTDFDNTELSALHERMKGLHAQSEVLDVLPRRTKVMRELEFEGFAALLRDIRGPEITAQLAVDELNLAWWVSVLEFIARAEPTLSQYDGTKLSQVAERYRRLDERHLKTGRFRVRKHVDELLVETMKRFPETSRSAIIELNTPGTMSVRDTAAKYQDIMFRARPLWLASPFMVPQMIPAGRHFDLVILADAARLPTAAAIPALSRARQAVIVGDPFDFVDGDDVRAHHSGMARLLDEASQVAPVLRLVRDTHPATGGVRRFVENRAKALDAGWGALLAPPSPEHIDEDTFIYVPDGRGPVHHGAEFVESTDAELRRVTDLVIYHARHNPERSLAVVTLTPSHAKAVHDSVMRSVSRLPDLHDFFNPEREEFFTVVPAQAATAVVRDDVIVSLGFGLTPHDRLLHRFGPLSTDAGRRALLTLLTRARFHTSVVSAVRSSDLEIDRLRTDGARDLRLLLEFLEAGFSQNVLESADVAEREEASEPAEVTEGADAATAEGDAQENAEVSESVEDAEDSSKEPSEEAGPENDAAPEEGSDSREAPEIPDSSEALVADLADRLWRAGYTIELDYGLSTERVELAIAHPELPGRYLVAVATDGPRYREITDQRERDRLSIERLEAAGWAVERVWSWALFIDPEGEAERVIKSVERAYHDYLEQQDLKIGRGTARHRLPKPKIPAGHPLSFYGPDDFDQVVAYICSDGQARLSEQLASEVRDFLAFTERSVLLDVSVSAAIRRYLAKQSEGEAR</sequence>
<organism evidence="3 4">
    <name type="scientific">Dermabacter vaginalis</name>
    <dbReference type="NCBI Taxonomy" id="1630135"/>
    <lineage>
        <taxon>Bacteria</taxon>
        <taxon>Bacillati</taxon>
        <taxon>Actinomycetota</taxon>
        <taxon>Actinomycetes</taxon>
        <taxon>Micrococcales</taxon>
        <taxon>Dermabacteraceae</taxon>
        <taxon>Dermabacter</taxon>
    </lineage>
</organism>
<keyword evidence="3" id="KW-0548">Nucleotidyltransferase</keyword>
<dbReference type="EC" id="2.7.7.6" evidence="3"/>
<evidence type="ECO:0000313" key="4">
    <source>
        <dbReference type="Proteomes" id="UP000092596"/>
    </source>
</evidence>
<evidence type="ECO:0000259" key="2">
    <source>
        <dbReference type="Pfam" id="PF18741"/>
    </source>
</evidence>
<evidence type="ECO:0000256" key="1">
    <source>
        <dbReference type="SAM" id="MobiDB-lite"/>
    </source>
</evidence>
<evidence type="ECO:0000313" key="3">
    <source>
        <dbReference type="EMBL" id="ANP27009.1"/>
    </source>
</evidence>
<gene>
    <name evidence="3" type="ORF">DAD186_04540</name>
</gene>
<dbReference type="KEGG" id="dva:DAD186_04540"/>
<feature type="domain" description="Restriction endonuclease type II-like" evidence="2">
    <location>
        <begin position="1321"/>
        <end position="1413"/>
    </location>
</feature>
<dbReference type="Proteomes" id="UP000092596">
    <property type="component" value="Chromosome"/>
</dbReference>
<proteinExistence type="predicted"/>
<protein>
    <submittedName>
        <fullName evidence="3">DNA-dirted RNA polymerase</fullName>
        <ecNumber evidence="3">2.7.7.6</ecNumber>
    </submittedName>
</protein>
<dbReference type="Pfam" id="PF18741">
    <property type="entry name" value="MTES_1575"/>
    <property type="match status" value="1"/>
</dbReference>
<dbReference type="PATRIC" id="fig|1630135.4.peg.456"/>